<dbReference type="EMBL" id="BTGU01004743">
    <property type="protein sequence ID" value="GMN31575.1"/>
    <property type="molecule type" value="Genomic_DNA"/>
</dbReference>
<keyword evidence="2" id="KW-1185">Reference proteome</keyword>
<organism evidence="1 2">
    <name type="scientific">Ficus carica</name>
    <name type="common">Common fig</name>
    <dbReference type="NCBI Taxonomy" id="3494"/>
    <lineage>
        <taxon>Eukaryota</taxon>
        <taxon>Viridiplantae</taxon>
        <taxon>Streptophyta</taxon>
        <taxon>Embryophyta</taxon>
        <taxon>Tracheophyta</taxon>
        <taxon>Spermatophyta</taxon>
        <taxon>Magnoliopsida</taxon>
        <taxon>eudicotyledons</taxon>
        <taxon>Gunneridae</taxon>
        <taxon>Pentapetalae</taxon>
        <taxon>rosids</taxon>
        <taxon>fabids</taxon>
        <taxon>Rosales</taxon>
        <taxon>Moraceae</taxon>
        <taxon>Ficeae</taxon>
        <taxon>Ficus</taxon>
    </lineage>
</organism>
<evidence type="ECO:0000313" key="2">
    <source>
        <dbReference type="Proteomes" id="UP001187192"/>
    </source>
</evidence>
<reference evidence="1" key="1">
    <citation type="submission" date="2023-07" db="EMBL/GenBank/DDBJ databases">
        <title>draft genome sequence of fig (Ficus carica).</title>
        <authorList>
            <person name="Takahashi T."/>
            <person name="Nishimura K."/>
        </authorList>
    </citation>
    <scope>NUCLEOTIDE SEQUENCE</scope>
</reference>
<dbReference type="AlphaFoldDB" id="A0AA87ZGX2"/>
<sequence>MFKKVAVVYISGGAPKNHFLLGFFASSRPLFILEALLPEHYTILDPAMPLETSLPS</sequence>
<proteinExistence type="predicted"/>
<dbReference type="Proteomes" id="UP001187192">
    <property type="component" value="Unassembled WGS sequence"/>
</dbReference>
<name>A0AA87ZGX2_FICCA</name>
<evidence type="ECO:0000313" key="1">
    <source>
        <dbReference type="EMBL" id="GMN31575.1"/>
    </source>
</evidence>
<accession>A0AA87ZGX2</accession>
<gene>
    <name evidence="1" type="ORF">TIFTF001_046528</name>
</gene>
<comment type="caution">
    <text evidence="1">The sequence shown here is derived from an EMBL/GenBank/DDBJ whole genome shotgun (WGS) entry which is preliminary data.</text>
</comment>
<protein>
    <submittedName>
        <fullName evidence="1">Uncharacterized protein</fullName>
    </submittedName>
</protein>